<organism evidence="6 7">
    <name type="scientific">Actinomyces viscosus</name>
    <dbReference type="NCBI Taxonomy" id="1656"/>
    <lineage>
        <taxon>Bacteria</taxon>
        <taxon>Bacillati</taxon>
        <taxon>Actinomycetota</taxon>
        <taxon>Actinomycetes</taxon>
        <taxon>Actinomycetales</taxon>
        <taxon>Actinomycetaceae</taxon>
        <taxon>Actinomyces</taxon>
    </lineage>
</organism>
<name>A0A448PJM3_ACTVI</name>
<evidence type="ECO:0000313" key="7">
    <source>
        <dbReference type="Proteomes" id="UP000268658"/>
    </source>
</evidence>
<gene>
    <name evidence="6" type="ORF">NCTC10951_01004</name>
</gene>
<evidence type="ECO:0000256" key="2">
    <source>
        <dbReference type="ARBA" id="ARBA00023125"/>
    </source>
</evidence>
<evidence type="ECO:0000259" key="5">
    <source>
        <dbReference type="PROSITE" id="PS50995"/>
    </source>
</evidence>
<feature type="region of interest" description="Disordered" evidence="4">
    <location>
        <begin position="113"/>
        <end position="152"/>
    </location>
</feature>
<evidence type="ECO:0000256" key="4">
    <source>
        <dbReference type="SAM" id="MobiDB-lite"/>
    </source>
</evidence>
<dbReference type="GO" id="GO:0006950">
    <property type="term" value="P:response to stress"/>
    <property type="evidence" value="ECO:0007669"/>
    <property type="project" value="TreeGrafter"/>
</dbReference>
<keyword evidence="1" id="KW-0805">Transcription regulation</keyword>
<dbReference type="KEGG" id="avc:NCTC10951_01004"/>
<dbReference type="GO" id="GO:0003700">
    <property type="term" value="F:DNA-binding transcription factor activity"/>
    <property type="evidence" value="ECO:0007669"/>
    <property type="project" value="InterPro"/>
</dbReference>
<keyword evidence="2" id="KW-0238">DNA-binding</keyword>
<reference evidence="6 7" key="1">
    <citation type="submission" date="2018-12" db="EMBL/GenBank/DDBJ databases">
        <authorList>
            <consortium name="Pathogen Informatics"/>
        </authorList>
    </citation>
    <scope>NUCLEOTIDE SEQUENCE [LARGE SCALE GENOMIC DNA]</scope>
    <source>
        <strain evidence="6 7">NCTC10951</strain>
    </source>
</reference>
<dbReference type="Gene3D" id="1.10.10.10">
    <property type="entry name" value="Winged helix-like DNA-binding domain superfamily/Winged helix DNA-binding domain"/>
    <property type="match status" value="1"/>
</dbReference>
<feature type="domain" description="HTH marR-type" evidence="5">
    <location>
        <begin position="1"/>
        <end position="118"/>
    </location>
</feature>
<dbReference type="InterPro" id="IPR000835">
    <property type="entry name" value="HTH_MarR-typ"/>
</dbReference>
<evidence type="ECO:0000256" key="1">
    <source>
        <dbReference type="ARBA" id="ARBA00023015"/>
    </source>
</evidence>
<proteinExistence type="predicted"/>
<dbReference type="InterPro" id="IPR036388">
    <property type="entry name" value="WH-like_DNA-bd_sf"/>
</dbReference>
<dbReference type="GO" id="GO:0003677">
    <property type="term" value="F:DNA binding"/>
    <property type="evidence" value="ECO:0007669"/>
    <property type="project" value="UniProtKB-KW"/>
</dbReference>
<dbReference type="EMBL" id="LR134477">
    <property type="protein sequence ID" value="VEI15131.1"/>
    <property type="molecule type" value="Genomic_DNA"/>
</dbReference>
<dbReference type="PROSITE" id="PS50995">
    <property type="entry name" value="HTH_MARR_2"/>
    <property type="match status" value="1"/>
</dbReference>
<feature type="compositionally biased region" description="Low complexity" evidence="4">
    <location>
        <begin position="140"/>
        <end position="152"/>
    </location>
</feature>
<dbReference type="SUPFAM" id="SSF46785">
    <property type="entry name" value="Winged helix' DNA-binding domain"/>
    <property type="match status" value="1"/>
</dbReference>
<dbReference type="PANTHER" id="PTHR33164">
    <property type="entry name" value="TRANSCRIPTIONAL REGULATOR, MARR FAMILY"/>
    <property type="match status" value="1"/>
</dbReference>
<dbReference type="InterPro" id="IPR036390">
    <property type="entry name" value="WH_DNA-bd_sf"/>
</dbReference>
<dbReference type="Proteomes" id="UP000268658">
    <property type="component" value="Chromosome"/>
</dbReference>
<protein>
    <submittedName>
        <fullName evidence="6">MarR family</fullName>
    </submittedName>
</protein>
<dbReference type="InterPro" id="IPR039422">
    <property type="entry name" value="MarR/SlyA-like"/>
</dbReference>
<evidence type="ECO:0000256" key="3">
    <source>
        <dbReference type="ARBA" id="ARBA00023163"/>
    </source>
</evidence>
<keyword evidence="3" id="KW-0804">Transcription</keyword>
<dbReference type="PANTHER" id="PTHR33164:SF64">
    <property type="entry name" value="TRANSCRIPTIONAL REGULATOR SLYA"/>
    <property type="match status" value="1"/>
</dbReference>
<sequence>MAALEPVGLTHSQFVILACTSWLEEHGDSSTQVMIASQAGMDVKTASQVLRKLEQAGLISRQQDPSDARARIVTTTAAGRDVGARATRLVEDADEAYFAAMPHLRDALLQEAGPAVRRPAERHVEGIDGSARKGRSRQNPGDADGPIAAAAP</sequence>
<dbReference type="AlphaFoldDB" id="A0A448PJM3"/>
<evidence type="ECO:0000313" key="6">
    <source>
        <dbReference type="EMBL" id="VEI15131.1"/>
    </source>
</evidence>
<accession>A0A448PJM3</accession>
<dbReference type="Pfam" id="PF01047">
    <property type="entry name" value="MarR"/>
    <property type="match status" value="1"/>
</dbReference>
<dbReference type="SMART" id="SM00347">
    <property type="entry name" value="HTH_MARR"/>
    <property type="match status" value="1"/>
</dbReference>